<keyword evidence="1" id="KW-0812">Transmembrane</keyword>
<name>A0A9W6SNL2_9ACTN</name>
<gene>
    <name evidence="2" type="ORF">Afil01_40530</name>
</gene>
<evidence type="ECO:0000313" key="2">
    <source>
        <dbReference type="EMBL" id="GLZ79246.1"/>
    </source>
</evidence>
<keyword evidence="1" id="KW-0472">Membrane</keyword>
<proteinExistence type="predicted"/>
<evidence type="ECO:0000256" key="1">
    <source>
        <dbReference type="SAM" id="Phobius"/>
    </source>
</evidence>
<dbReference type="AlphaFoldDB" id="A0A9W6SNL2"/>
<dbReference type="Proteomes" id="UP001165079">
    <property type="component" value="Unassembled WGS sequence"/>
</dbReference>
<dbReference type="EMBL" id="BSTX01000002">
    <property type="protein sequence ID" value="GLZ79246.1"/>
    <property type="molecule type" value="Genomic_DNA"/>
</dbReference>
<sequence length="149" mass="15841">MTSPIADDAQPPSEAVPPEDVIYESRAARRKAALQALPWKALIVLMALVAALATLVVTVMADRPEAETREPTLESQAATACEGFVSQRLKAPATVSFVNTTAVASVSGYRVVGEVDAQNSFGALIRTAYTCEVTRRNGNWSLVSVTFAT</sequence>
<organism evidence="2 3">
    <name type="scientific">Actinorhabdospora filicis</name>
    <dbReference type="NCBI Taxonomy" id="1785913"/>
    <lineage>
        <taxon>Bacteria</taxon>
        <taxon>Bacillati</taxon>
        <taxon>Actinomycetota</taxon>
        <taxon>Actinomycetes</taxon>
        <taxon>Micromonosporales</taxon>
        <taxon>Micromonosporaceae</taxon>
        <taxon>Actinorhabdospora</taxon>
    </lineage>
</organism>
<feature type="transmembrane region" description="Helical" evidence="1">
    <location>
        <begin position="41"/>
        <end position="61"/>
    </location>
</feature>
<dbReference type="RefSeq" id="WP_285664366.1">
    <property type="nucleotide sequence ID" value="NZ_BSTX01000002.1"/>
</dbReference>
<protein>
    <submittedName>
        <fullName evidence="2">Uncharacterized protein</fullName>
    </submittedName>
</protein>
<accession>A0A9W6SNL2</accession>
<reference evidence="2" key="1">
    <citation type="submission" date="2023-03" db="EMBL/GenBank/DDBJ databases">
        <title>Actinorhabdospora filicis NBRC 111898.</title>
        <authorList>
            <person name="Ichikawa N."/>
            <person name="Sato H."/>
            <person name="Tonouchi N."/>
        </authorList>
    </citation>
    <scope>NUCLEOTIDE SEQUENCE</scope>
    <source>
        <strain evidence="2">NBRC 111898</strain>
    </source>
</reference>
<evidence type="ECO:0000313" key="3">
    <source>
        <dbReference type="Proteomes" id="UP001165079"/>
    </source>
</evidence>
<keyword evidence="1" id="KW-1133">Transmembrane helix</keyword>
<keyword evidence="3" id="KW-1185">Reference proteome</keyword>
<comment type="caution">
    <text evidence="2">The sequence shown here is derived from an EMBL/GenBank/DDBJ whole genome shotgun (WGS) entry which is preliminary data.</text>
</comment>